<dbReference type="GO" id="GO:0008270">
    <property type="term" value="F:zinc ion binding"/>
    <property type="evidence" value="ECO:0007669"/>
    <property type="project" value="UniProtKB-KW"/>
</dbReference>
<dbReference type="InterPro" id="IPR052224">
    <property type="entry name" value="THAP_domain_protein"/>
</dbReference>
<feature type="domain" description="THAP-type" evidence="6">
    <location>
        <begin position="49"/>
        <end position="148"/>
    </location>
</feature>
<dbReference type="AlphaFoldDB" id="A0AAV6UGW9"/>
<evidence type="ECO:0000256" key="1">
    <source>
        <dbReference type="ARBA" id="ARBA00022723"/>
    </source>
</evidence>
<evidence type="ECO:0000313" key="8">
    <source>
        <dbReference type="Proteomes" id="UP000827092"/>
    </source>
</evidence>
<dbReference type="PROSITE" id="PS50950">
    <property type="entry name" value="ZF_THAP"/>
    <property type="match status" value="1"/>
</dbReference>
<keyword evidence="2 5" id="KW-0863">Zinc-finger</keyword>
<organism evidence="7 8">
    <name type="scientific">Oedothorax gibbosus</name>
    <dbReference type="NCBI Taxonomy" id="931172"/>
    <lineage>
        <taxon>Eukaryota</taxon>
        <taxon>Metazoa</taxon>
        <taxon>Ecdysozoa</taxon>
        <taxon>Arthropoda</taxon>
        <taxon>Chelicerata</taxon>
        <taxon>Arachnida</taxon>
        <taxon>Araneae</taxon>
        <taxon>Araneomorphae</taxon>
        <taxon>Entelegynae</taxon>
        <taxon>Araneoidea</taxon>
        <taxon>Linyphiidae</taxon>
        <taxon>Erigoninae</taxon>
        <taxon>Oedothorax</taxon>
    </lineage>
</organism>
<dbReference type="Proteomes" id="UP000827092">
    <property type="component" value="Unassembled WGS sequence"/>
</dbReference>
<evidence type="ECO:0000313" key="7">
    <source>
        <dbReference type="EMBL" id="KAG8183366.1"/>
    </source>
</evidence>
<dbReference type="Pfam" id="PF05485">
    <property type="entry name" value="THAP"/>
    <property type="match status" value="1"/>
</dbReference>
<evidence type="ECO:0000256" key="5">
    <source>
        <dbReference type="PROSITE-ProRule" id="PRU00309"/>
    </source>
</evidence>
<proteinExistence type="predicted"/>
<dbReference type="SUPFAM" id="SSF57716">
    <property type="entry name" value="Glucocorticoid receptor-like (DNA-binding domain)"/>
    <property type="match status" value="1"/>
</dbReference>
<dbReference type="PANTHER" id="PTHR46927:SF3">
    <property type="entry name" value="THAP-TYPE DOMAIN-CONTAINING PROTEIN"/>
    <property type="match status" value="1"/>
</dbReference>
<evidence type="ECO:0000256" key="3">
    <source>
        <dbReference type="ARBA" id="ARBA00022833"/>
    </source>
</evidence>
<evidence type="ECO:0000259" key="6">
    <source>
        <dbReference type="PROSITE" id="PS50950"/>
    </source>
</evidence>
<dbReference type="InterPro" id="IPR038441">
    <property type="entry name" value="THAP_Znf_sf"/>
</dbReference>
<comment type="caution">
    <text evidence="7">The sequence shown here is derived from an EMBL/GenBank/DDBJ whole genome shotgun (WGS) entry which is preliminary data.</text>
</comment>
<keyword evidence="1" id="KW-0479">Metal-binding</keyword>
<keyword evidence="3" id="KW-0862">Zinc</keyword>
<gene>
    <name evidence="7" type="ORF">JTE90_008269</name>
</gene>
<name>A0AAV6UGW9_9ARAC</name>
<reference evidence="7 8" key="1">
    <citation type="journal article" date="2022" name="Nat. Ecol. Evol.">
        <title>A masculinizing supergene underlies an exaggerated male reproductive morph in a spider.</title>
        <authorList>
            <person name="Hendrickx F."/>
            <person name="De Corte Z."/>
            <person name="Sonet G."/>
            <person name="Van Belleghem S.M."/>
            <person name="Kostlbacher S."/>
            <person name="Vangestel C."/>
        </authorList>
    </citation>
    <scope>NUCLEOTIDE SEQUENCE [LARGE SCALE GENOMIC DNA]</scope>
    <source>
        <strain evidence="7">W744_W776</strain>
    </source>
</reference>
<protein>
    <recommendedName>
        <fullName evidence="6">THAP-type domain-containing protein</fullName>
    </recommendedName>
</protein>
<dbReference type="InterPro" id="IPR006612">
    <property type="entry name" value="THAP_Znf"/>
</dbReference>
<evidence type="ECO:0000256" key="2">
    <source>
        <dbReference type="ARBA" id="ARBA00022771"/>
    </source>
</evidence>
<keyword evidence="8" id="KW-1185">Reference proteome</keyword>
<dbReference type="EMBL" id="JAFNEN010000419">
    <property type="protein sequence ID" value="KAG8183366.1"/>
    <property type="molecule type" value="Genomic_DNA"/>
</dbReference>
<evidence type="ECO:0000256" key="4">
    <source>
        <dbReference type="ARBA" id="ARBA00023125"/>
    </source>
</evidence>
<dbReference type="GO" id="GO:0003677">
    <property type="term" value="F:DNA binding"/>
    <property type="evidence" value="ECO:0007669"/>
    <property type="project" value="UniProtKB-UniRule"/>
</dbReference>
<dbReference type="SMART" id="SM00980">
    <property type="entry name" value="THAP"/>
    <property type="match status" value="1"/>
</dbReference>
<sequence length="159" mass="17751">MLGPHFIDLGHHVLDKREACAQISLGPLTSPTEDLLSCFRSSAISPLKLDADQCRVAAAFPYVKKNYNTGRTVSVYSFPKEDGLKKAWLAAINRKDFNLTTSSKVCELHFGQADFDYEASHFDSKTGQYYSAPLQVKRLKKDAVPSIFTGYPHIFEKSS</sequence>
<dbReference type="PANTHER" id="PTHR46927">
    <property type="entry name" value="AGAP005574-PA"/>
    <property type="match status" value="1"/>
</dbReference>
<dbReference type="SMART" id="SM00692">
    <property type="entry name" value="DM3"/>
    <property type="match status" value="1"/>
</dbReference>
<keyword evidence="4 5" id="KW-0238">DNA-binding</keyword>
<dbReference type="Gene3D" id="6.20.210.20">
    <property type="entry name" value="THAP domain"/>
    <property type="match status" value="1"/>
</dbReference>
<accession>A0AAV6UGW9</accession>